<reference evidence="3" key="1">
    <citation type="submission" date="2014-04" db="EMBL/GenBank/DDBJ databases">
        <title>Evolutionary Origins and Diversification of the Mycorrhizal Mutualists.</title>
        <authorList>
            <consortium name="DOE Joint Genome Institute"/>
            <consortium name="Mycorrhizal Genomics Consortium"/>
            <person name="Kohler A."/>
            <person name="Kuo A."/>
            <person name="Nagy L.G."/>
            <person name="Floudas D."/>
            <person name="Copeland A."/>
            <person name="Barry K.W."/>
            <person name="Cichocki N."/>
            <person name="Veneault-Fourrey C."/>
            <person name="LaButti K."/>
            <person name="Lindquist E.A."/>
            <person name="Lipzen A."/>
            <person name="Lundell T."/>
            <person name="Morin E."/>
            <person name="Murat C."/>
            <person name="Riley R."/>
            <person name="Ohm R."/>
            <person name="Sun H."/>
            <person name="Tunlid A."/>
            <person name="Henrissat B."/>
            <person name="Grigoriev I.V."/>
            <person name="Hibbett D.S."/>
            <person name="Martin F."/>
        </authorList>
    </citation>
    <scope>NUCLEOTIDE SEQUENCE [LARGE SCALE GENOMIC DNA]</scope>
    <source>
        <strain evidence="3">FD-334 SS-4</strain>
    </source>
</reference>
<name>A0A0D2MKS1_HYPSF</name>
<keyword evidence="3" id="KW-1185">Reference proteome</keyword>
<organism evidence="2 3">
    <name type="scientific">Hypholoma sublateritium (strain FD-334 SS-4)</name>
    <dbReference type="NCBI Taxonomy" id="945553"/>
    <lineage>
        <taxon>Eukaryota</taxon>
        <taxon>Fungi</taxon>
        <taxon>Dikarya</taxon>
        <taxon>Basidiomycota</taxon>
        <taxon>Agaricomycotina</taxon>
        <taxon>Agaricomycetes</taxon>
        <taxon>Agaricomycetidae</taxon>
        <taxon>Agaricales</taxon>
        <taxon>Agaricineae</taxon>
        <taxon>Strophariaceae</taxon>
        <taxon>Hypholoma</taxon>
    </lineage>
</organism>
<evidence type="ECO:0000313" key="3">
    <source>
        <dbReference type="Proteomes" id="UP000054270"/>
    </source>
</evidence>
<protein>
    <submittedName>
        <fullName evidence="2">Uncharacterized protein</fullName>
    </submittedName>
</protein>
<evidence type="ECO:0000313" key="2">
    <source>
        <dbReference type="EMBL" id="KJA24358.1"/>
    </source>
</evidence>
<accession>A0A0D2MKS1</accession>
<feature type="region of interest" description="Disordered" evidence="1">
    <location>
        <begin position="27"/>
        <end position="57"/>
    </location>
</feature>
<dbReference type="AlphaFoldDB" id="A0A0D2MKS1"/>
<evidence type="ECO:0000256" key="1">
    <source>
        <dbReference type="SAM" id="MobiDB-lite"/>
    </source>
</evidence>
<sequence>METRRCAANGCGAAPKFRLGRMTKYNETFRPHGTSENGKPSGQKPPIPVPLPRFDGF</sequence>
<dbReference type="Proteomes" id="UP000054270">
    <property type="component" value="Unassembled WGS sequence"/>
</dbReference>
<dbReference type="EMBL" id="KN817537">
    <property type="protein sequence ID" value="KJA24358.1"/>
    <property type="molecule type" value="Genomic_DNA"/>
</dbReference>
<proteinExistence type="predicted"/>
<gene>
    <name evidence="2" type="ORF">HYPSUDRAFT_38791</name>
</gene>